<dbReference type="NCBIfam" id="TIGR02395">
    <property type="entry name" value="rpoN_sigma"/>
    <property type="match status" value="1"/>
</dbReference>
<dbReference type="GO" id="GO:0000428">
    <property type="term" value="C:DNA-directed RNA polymerase complex"/>
    <property type="evidence" value="ECO:0007669"/>
    <property type="project" value="UniProtKB-KW"/>
</dbReference>
<dbReference type="Pfam" id="PF00309">
    <property type="entry name" value="Sigma54_AID"/>
    <property type="match status" value="1"/>
</dbReference>
<keyword evidence="4 9" id="KW-0548">Nucleotidyltransferase</keyword>
<dbReference type="RefSeq" id="WP_185884857.1">
    <property type="nucleotide sequence ID" value="NZ_CP060052.1"/>
</dbReference>
<dbReference type="PANTHER" id="PTHR32248:SF4">
    <property type="entry name" value="RNA POLYMERASE SIGMA-54 FACTOR"/>
    <property type="match status" value="1"/>
</dbReference>
<evidence type="ECO:0000313" key="13">
    <source>
        <dbReference type="EMBL" id="QNE05800.1"/>
    </source>
</evidence>
<keyword evidence="8 9" id="KW-0804">Transcription</keyword>
<comment type="similarity">
    <text evidence="1 9">Belongs to the sigma-54 factor family.</text>
</comment>
<dbReference type="GO" id="GO:0016987">
    <property type="term" value="F:sigma factor activity"/>
    <property type="evidence" value="ECO:0007669"/>
    <property type="project" value="UniProtKB-KW"/>
</dbReference>
<feature type="domain" description="RNA polymerase sigma factor 54 core-binding" evidence="12">
    <location>
        <begin position="122"/>
        <end position="301"/>
    </location>
</feature>
<evidence type="ECO:0000256" key="5">
    <source>
        <dbReference type="ARBA" id="ARBA00023015"/>
    </source>
</evidence>
<evidence type="ECO:0000313" key="14">
    <source>
        <dbReference type="Proteomes" id="UP000515297"/>
    </source>
</evidence>
<dbReference type="Gene3D" id="1.10.10.60">
    <property type="entry name" value="Homeodomain-like"/>
    <property type="match status" value="1"/>
</dbReference>
<dbReference type="Gene3D" id="1.10.10.1330">
    <property type="entry name" value="RNA polymerase sigma-54 factor, core-binding domain"/>
    <property type="match status" value="1"/>
</dbReference>
<dbReference type="GO" id="GO:0006352">
    <property type="term" value="P:DNA-templated transcription initiation"/>
    <property type="evidence" value="ECO:0007669"/>
    <property type="project" value="InterPro"/>
</dbReference>
<evidence type="ECO:0000259" key="12">
    <source>
        <dbReference type="Pfam" id="PF04963"/>
    </source>
</evidence>
<dbReference type="PANTHER" id="PTHR32248">
    <property type="entry name" value="RNA POLYMERASE SIGMA-54 FACTOR"/>
    <property type="match status" value="1"/>
</dbReference>
<dbReference type="GO" id="GO:0003677">
    <property type="term" value="F:DNA binding"/>
    <property type="evidence" value="ECO:0007669"/>
    <property type="project" value="UniProtKB-KW"/>
</dbReference>
<keyword evidence="7 9" id="KW-0238">DNA-binding</keyword>
<organism evidence="13 14">
    <name type="scientific">Croceicoccus marinus</name>
    <dbReference type="NCBI Taxonomy" id="450378"/>
    <lineage>
        <taxon>Bacteria</taxon>
        <taxon>Pseudomonadati</taxon>
        <taxon>Pseudomonadota</taxon>
        <taxon>Alphaproteobacteria</taxon>
        <taxon>Sphingomonadales</taxon>
        <taxon>Erythrobacteraceae</taxon>
        <taxon>Croceicoccus</taxon>
    </lineage>
</organism>
<keyword evidence="6 9" id="KW-0731">Sigma factor</keyword>
<keyword evidence="5 9" id="KW-0805">Transcription regulation</keyword>
<feature type="compositionally biased region" description="Basic and acidic residues" evidence="10">
    <location>
        <begin position="55"/>
        <end position="68"/>
    </location>
</feature>
<dbReference type="PRINTS" id="PR00045">
    <property type="entry name" value="SIGMA54FCT"/>
</dbReference>
<sequence length="489" mass="52516">MTLAPRLDLRQSQSLVMTPQLKQAIGLLQLSNLELEAVLMDAASANPLLRVSGQEGEKDAKADPKAEEPAEAGSADGESALDISAELIDRDRDTGDFPDFGATGGGGFDGDFGNDFAPGGGPTLSEHLHDQLCMAHGTPVQLFIARQIIGRLDEAGYLTVPLEELARDLGVSVDDAEAALRMVQSLEPTGVGARDLAECISLQLAERDRLDPCISLMLNNLDLLARGNLAQLKRMCRASDEDIAEMIADIRSCDPRPGHVFGVEPAPPVVPDVLVRGDGVAGWLVSLNRENLPRLVVDRAYHARVSPSCRDKAASSWLGEQLADANRLVRALDQRQRTILTVAREIVKRQEGFFLRGVSALVPLTRREVAEATQLHESTVSRVTANKFLHCTRGCFELRFFFASGVSASGGGEQDGDQGAASAEAVKAAIRALIDAEPADGILSDDALVTELKKQGYEIARRTVAKYREAAGLGSSVQRRRQKALSRAG</sequence>
<dbReference type="InterPro" id="IPR007046">
    <property type="entry name" value="RNA_pol_sigma_54_core-bd"/>
</dbReference>
<reference evidence="13 14" key="1">
    <citation type="submission" date="2020-08" db="EMBL/GenBank/DDBJ databases">
        <authorList>
            <person name="Liu G."/>
            <person name="Sun C."/>
        </authorList>
    </citation>
    <scope>NUCLEOTIDE SEQUENCE [LARGE SCALE GENOMIC DNA]</scope>
    <source>
        <strain evidence="13 14">OT19</strain>
    </source>
</reference>
<proteinExistence type="inferred from homology"/>
<comment type="function">
    <text evidence="9">Sigma factors are initiation factors that promote the attachment of RNA polymerase to specific initiation sites and are then released.</text>
</comment>
<dbReference type="Pfam" id="PF04963">
    <property type="entry name" value="Sigma54_CBD"/>
    <property type="match status" value="1"/>
</dbReference>
<evidence type="ECO:0000256" key="8">
    <source>
        <dbReference type="ARBA" id="ARBA00023163"/>
    </source>
</evidence>
<keyword evidence="2 9" id="KW-0240">DNA-directed RNA polymerase</keyword>
<evidence type="ECO:0000256" key="2">
    <source>
        <dbReference type="ARBA" id="ARBA00022478"/>
    </source>
</evidence>
<dbReference type="AlphaFoldDB" id="A0A7G6VVN5"/>
<evidence type="ECO:0000256" key="4">
    <source>
        <dbReference type="ARBA" id="ARBA00022695"/>
    </source>
</evidence>
<accession>A0A7G6VVN5</accession>
<dbReference type="InterPro" id="IPR000394">
    <property type="entry name" value="RNA_pol_sigma_54"/>
</dbReference>
<evidence type="ECO:0000256" key="1">
    <source>
        <dbReference type="ARBA" id="ARBA00008798"/>
    </source>
</evidence>
<protein>
    <recommendedName>
        <fullName evidence="9">RNA polymerase sigma-54 factor</fullName>
    </recommendedName>
</protein>
<feature type="region of interest" description="Disordered" evidence="10">
    <location>
        <begin position="50"/>
        <end position="80"/>
    </location>
</feature>
<dbReference type="NCBIfam" id="NF004596">
    <property type="entry name" value="PRK05932.1-3"/>
    <property type="match status" value="1"/>
</dbReference>
<dbReference type="InterPro" id="IPR038709">
    <property type="entry name" value="RpoN_core-bd_sf"/>
</dbReference>
<dbReference type="NCBIfam" id="NF009118">
    <property type="entry name" value="PRK12469.1"/>
    <property type="match status" value="1"/>
</dbReference>
<dbReference type="EMBL" id="CP060052">
    <property type="protein sequence ID" value="QNE05800.1"/>
    <property type="molecule type" value="Genomic_DNA"/>
</dbReference>
<feature type="domain" description="RNA polymerase sigma factor 54 DNA-binding" evidence="11">
    <location>
        <begin position="317"/>
        <end position="481"/>
    </location>
</feature>
<evidence type="ECO:0000256" key="10">
    <source>
        <dbReference type="SAM" id="MobiDB-lite"/>
    </source>
</evidence>
<dbReference type="GO" id="GO:0001216">
    <property type="term" value="F:DNA-binding transcription activator activity"/>
    <property type="evidence" value="ECO:0007669"/>
    <property type="project" value="InterPro"/>
</dbReference>
<evidence type="ECO:0000256" key="7">
    <source>
        <dbReference type="ARBA" id="ARBA00023125"/>
    </source>
</evidence>
<dbReference type="InterPro" id="IPR007634">
    <property type="entry name" value="RNA_pol_sigma_54_DNA-bd"/>
</dbReference>
<dbReference type="PROSITE" id="PS00718">
    <property type="entry name" value="SIGMA54_2"/>
    <property type="match status" value="1"/>
</dbReference>
<evidence type="ECO:0000259" key="11">
    <source>
        <dbReference type="Pfam" id="PF04552"/>
    </source>
</evidence>
<gene>
    <name evidence="13" type="primary">rpoN</name>
    <name evidence="13" type="ORF">H4O24_03755</name>
</gene>
<dbReference type="PROSITE" id="PS50044">
    <property type="entry name" value="SIGMA54_3"/>
    <property type="match status" value="1"/>
</dbReference>
<keyword evidence="3 9" id="KW-0808">Transferase</keyword>
<dbReference type="PIRSF" id="PIRSF000774">
    <property type="entry name" value="RpoN"/>
    <property type="match status" value="1"/>
</dbReference>
<dbReference type="Proteomes" id="UP000515297">
    <property type="component" value="Chromosome"/>
</dbReference>
<name>A0A7G6VVN5_9SPHN</name>
<evidence type="ECO:0000256" key="6">
    <source>
        <dbReference type="ARBA" id="ARBA00023082"/>
    </source>
</evidence>
<evidence type="ECO:0000256" key="9">
    <source>
        <dbReference type="PIRNR" id="PIRNR000774"/>
    </source>
</evidence>
<evidence type="ECO:0000256" key="3">
    <source>
        <dbReference type="ARBA" id="ARBA00022679"/>
    </source>
</evidence>
<dbReference type="Pfam" id="PF04552">
    <property type="entry name" value="Sigma54_DBD"/>
    <property type="match status" value="1"/>
</dbReference>
<dbReference type="GO" id="GO:0016779">
    <property type="term" value="F:nucleotidyltransferase activity"/>
    <property type="evidence" value="ECO:0007669"/>
    <property type="project" value="UniProtKB-KW"/>
</dbReference>